<evidence type="ECO:0000256" key="5">
    <source>
        <dbReference type="ARBA" id="ARBA00023136"/>
    </source>
</evidence>
<evidence type="ECO:0000256" key="2">
    <source>
        <dbReference type="ARBA" id="ARBA00008789"/>
    </source>
</evidence>
<protein>
    <recommendedName>
        <fullName evidence="6">XK-related protein</fullName>
    </recommendedName>
</protein>
<dbReference type="Proteomes" id="UP000326759">
    <property type="component" value="Unassembled WGS sequence"/>
</dbReference>
<proteinExistence type="inferred from homology"/>
<dbReference type="GO" id="GO:0005886">
    <property type="term" value="C:plasma membrane"/>
    <property type="evidence" value="ECO:0007669"/>
    <property type="project" value="UniProtKB-ARBA"/>
</dbReference>
<feature type="transmembrane region" description="Helical" evidence="6">
    <location>
        <begin position="40"/>
        <end position="64"/>
    </location>
</feature>
<comment type="similarity">
    <text evidence="2 6">Belongs to the XK family.</text>
</comment>
<evidence type="ECO:0000313" key="8">
    <source>
        <dbReference type="Proteomes" id="UP000326759"/>
    </source>
</evidence>
<evidence type="ECO:0000256" key="1">
    <source>
        <dbReference type="ARBA" id="ARBA00004141"/>
    </source>
</evidence>
<evidence type="ECO:0000313" key="7">
    <source>
        <dbReference type="EMBL" id="KAB7501532.1"/>
    </source>
</evidence>
<accession>A0A5N5T556</accession>
<comment type="subcellular location">
    <subcellularLocation>
        <location evidence="1 6">Membrane</location>
        <topology evidence="1 6">Multi-pass membrane protein</topology>
    </subcellularLocation>
</comment>
<name>A0A5N5T556_9CRUS</name>
<keyword evidence="3 6" id="KW-0812">Transmembrane</keyword>
<dbReference type="AlphaFoldDB" id="A0A5N5T556"/>
<evidence type="ECO:0000256" key="3">
    <source>
        <dbReference type="ARBA" id="ARBA00022692"/>
    </source>
</evidence>
<dbReference type="Pfam" id="PF09815">
    <property type="entry name" value="XK-related"/>
    <property type="match status" value="1"/>
</dbReference>
<feature type="transmembrane region" description="Helical" evidence="6">
    <location>
        <begin position="76"/>
        <end position="95"/>
    </location>
</feature>
<sequence length="105" mass="12014">MGSQWAQRGNKNTWEERGFLSLPAEICIYLWHLCGIGSRLVAYAMFVAGYTSKLWILVGIRWILNTIWIKVDAWEISLTNCVAFGGVYLFSFVPISPKRQIDIIT</sequence>
<comment type="caution">
    <text evidence="7">The sequence shown here is derived from an EMBL/GenBank/DDBJ whole genome shotgun (WGS) entry which is preliminary data.</text>
</comment>
<comment type="caution">
    <text evidence="6">Lacks conserved residue(s) required for the propagation of feature annotation.</text>
</comment>
<evidence type="ECO:0000256" key="4">
    <source>
        <dbReference type="ARBA" id="ARBA00022989"/>
    </source>
</evidence>
<reference evidence="7 8" key="1">
    <citation type="journal article" date="2019" name="PLoS Biol.">
        <title>Sex chromosomes control vertical transmission of feminizing Wolbachia symbionts in an isopod.</title>
        <authorList>
            <person name="Becking T."/>
            <person name="Chebbi M.A."/>
            <person name="Giraud I."/>
            <person name="Moumen B."/>
            <person name="Laverre T."/>
            <person name="Caubet Y."/>
            <person name="Peccoud J."/>
            <person name="Gilbert C."/>
            <person name="Cordaux R."/>
        </authorList>
    </citation>
    <scope>NUCLEOTIDE SEQUENCE [LARGE SCALE GENOMIC DNA]</scope>
    <source>
        <strain evidence="7">ANa2</strain>
        <tissue evidence="7">Whole body excluding digestive tract and cuticle</tissue>
    </source>
</reference>
<gene>
    <name evidence="7" type="ORF">Anas_11303</name>
</gene>
<keyword evidence="8" id="KW-1185">Reference proteome</keyword>
<dbReference type="OrthoDB" id="6136301at2759"/>
<evidence type="ECO:0000256" key="6">
    <source>
        <dbReference type="RuleBase" id="RU910716"/>
    </source>
</evidence>
<keyword evidence="5 6" id="KW-0472">Membrane</keyword>
<dbReference type="EMBL" id="SEYY01010311">
    <property type="protein sequence ID" value="KAB7501532.1"/>
    <property type="molecule type" value="Genomic_DNA"/>
</dbReference>
<dbReference type="InterPro" id="IPR018629">
    <property type="entry name" value="XK-rel"/>
</dbReference>
<organism evidence="7 8">
    <name type="scientific">Armadillidium nasatum</name>
    <dbReference type="NCBI Taxonomy" id="96803"/>
    <lineage>
        <taxon>Eukaryota</taxon>
        <taxon>Metazoa</taxon>
        <taxon>Ecdysozoa</taxon>
        <taxon>Arthropoda</taxon>
        <taxon>Crustacea</taxon>
        <taxon>Multicrustacea</taxon>
        <taxon>Malacostraca</taxon>
        <taxon>Eumalacostraca</taxon>
        <taxon>Peracarida</taxon>
        <taxon>Isopoda</taxon>
        <taxon>Oniscidea</taxon>
        <taxon>Crinocheta</taxon>
        <taxon>Armadillidiidae</taxon>
        <taxon>Armadillidium</taxon>
    </lineage>
</organism>
<keyword evidence="4 6" id="KW-1133">Transmembrane helix</keyword>